<gene>
    <name evidence="2" type="ORF">LMG32879_001714</name>
</gene>
<dbReference type="Gene3D" id="3.30.70.100">
    <property type="match status" value="1"/>
</dbReference>
<feature type="domain" description="NIPSNAP" evidence="1">
    <location>
        <begin position="97"/>
        <end position="190"/>
    </location>
</feature>
<dbReference type="Proteomes" id="UP001176960">
    <property type="component" value="Unassembled WGS sequence"/>
</dbReference>
<evidence type="ECO:0000313" key="3">
    <source>
        <dbReference type="Proteomes" id="UP001176960"/>
    </source>
</evidence>
<dbReference type="AlphaFoldDB" id="A0AA35Y471"/>
<dbReference type="SUPFAM" id="SSF54909">
    <property type="entry name" value="Dimeric alpha+beta barrel"/>
    <property type="match status" value="1"/>
</dbReference>
<dbReference type="RefSeq" id="WP_289841223.1">
    <property type="nucleotide sequence ID" value="NZ_CATKSH010000009.1"/>
</dbReference>
<sequence length="193" mass="21729">MPIVVETLTIQCRAGTIPSVLAVLEPFVRETDAGCWVAEIGLLNRIIVMRVAANGEREAFQPPALPWPEEAVVEVEQDLWRVVGDAILSPGDYGPVYEFRCYDIFKDDVSEVERLFRDALPKRLPYSPLLTAMVALDDSARFCHVWPYRSLEERASLRREAVAAALWPPKGMATLLETMRSEIYLPASFSAYL</sequence>
<reference evidence="2" key="1">
    <citation type="submission" date="2023-03" db="EMBL/GenBank/DDBJ databases">
        <authorList>
            <person name="Cleenwerck I."/>
        </authorList>
    </citation>
    <scope>NUCLEOTIDE SEQUENCE</scope>
    <source>
        <strain evidence="2">LMG 32879</strain>
    </source>
</reference>
<proteinExistence type="predicted"/>
<evidence type="ECO:0000313" key="2">
    <source>
        <dbReference type="EMBL" id="CAI9120874.1"/>
    </source>
</evidence>
<dbReference type="InterPro" id="IPR012577">
    <property type="entry name" value="NIPSNAP"/>
</dbReference>
<comment type="caution">
    <text evidence="2">The sequence shown here is derived from an EMBL/GenBank/DDBJ whole genome shotgun (WGS) entry which is preliminary data.</text>
</comment>
<name>A0AA35Y471_9PROT</name>
<accession>A0AA35Y471</accession>
<organism evidence="2 3">
    <name type="scientific">Brytella acorum</name>
    <dbReference type="NCBI Taxonomy" id="2959299"/>
    <lineage>
        <taxon>Bacteria</taxon>
        <taxon>Pseudomonadati</taxon>
        <taxon>Pseudomonadota</taxon>
        <taxon>Alphaproteobacteria</taxon>
        <taxon>Acetobacterales</taxon>
        <taxon>Acetobacteraceae</taxon>
        <taxon>Brytella</taxon>
    </lineage>
</organism>
<dbReference type="Pfam" id="PF07978">
    <property type="entry name" value="NIPSNAP"/>
    <property type="match status" value="1"/>
</dbReference>
<evidence type="ECO:0000259" key="1">
    <source>
        <dbReference type="Pfam" id="PF07978"/>
    </source>
</evidence>
<dbReference type="InterPro" id="IPR011008">
    <property type="entry name" value="Dimeric_a/b-barrel"/>
</dbReference>
<protein>
    <submittedName>
        <fullName evidence="2">NIPSNAP family protein</fullName>
    </submittedName>
</protein>
<dbReference type="EMBL" id="CATKSH010000009">
    <property type="protein sequence ID" value="CAI9120874.1"/>
    <property type="molecule type" value="Genomic_DNA"/>
</dbReference>
<keyword evidence="3" id="KW-1185">Reference proteome</keyword>